<dbReference type="InterPro" id="IPR017907">
    <property type="entry name" value="Znf_RING_CS"/>
</dbReference>
<evidence type="ECO:0000313" key="14">
    <source>
        <dbReference type="RefSeq" id="XP_032809868.1"/>
    </source>
</evidence>
<evidence type="ECO:0000256" key="4">
    <source>
        <dbReference type="ARBA" id="ARBA00022737"/>
    </source>
</evidence>
<dbReference type="Gene3D" id="2.60.210.10">
    <property type="entry name" value="Apoptosis, Tumor Necrosis Factor Receptor Associated Protein 2, Chain A"/>
    <property type="match status" value="1"/>
</dbReference>
<dbReference type="InterPro" id="IPR049342">
    <property type="entry name" value="TRAF1-6_MATH_dom"/>
</dbReference>
<dbReference type="GO" id="GO:0005737">
    <property type="term" value="C:cytoplasm"/>
    <property type="evidence" value="ECO:0007669"/>
    <property type="project" value="UniProtKB-SubCell"/>
</dbReference>
<feature type="zinc finger region" description="TRAF-type" evidence="8">
    <location>
        <begin position="162"/>
        <end position="216"/>
    </location>
</feature>
<feature type="domain" description="TRAF-type" evidence="12">
    <location>
        <begin position="162"/>
        <end position="216"/>
    </location>
</feature>
<feature type="coiled-coil region" evidence="9">
    <location>
        <begin position="348"/>
        <end position="375"/>
    </location>
</feature>
<dbReference type="EC" id="2.3.2.27" evidence="7"/>
<dbReference type="Pfam" id="PF21355">
    <property type="entry name" value="TRAF-mep_MATH"/>
    <property type="match status" value="1"/>
</dbReference>
<keyword evidence="2 7" id="KW-0963">Cytoplasm</keyword>
<comment type="catalytic activity">
    <reaction evidence="7">
        <text>S-ubiquitinyl-[E2 ubiquitin-conjugating enzyme]-L-cysteine + [acceptor protein]-L-lysine = [E2 ubiquitin-conjugating enzyme]-L-cysteine + N(6)-ubiquitinyl-[acceptor protein]-L-lysine.</text>
        <dbReference type="EC" id="2.3.2.27"/>
    </reaction>
</comment>
<feature type="compositionally biased region" description="Basic and acidic residues" evidence="10">
    <location>
        <begin position="25"/>
        <end position="39"/>
    </location>
</feature>
<keyword evidence="4" id="KW-0677">Repeat</keyword>
<dbReference type="InterPro" id="IPR001841">
    <property type="entry name" value="Znf_RING"/>
</dbReference>
<dbReference type="PROSITE" id="PS00518">
    <property type="entry name" value="ZF_RING_1"/>
    <property type="match status" value="1"/>
</dbReference>
<dbReference type="InterPro" id="IPR012227">
    <property type="entry name" value="TNF_rcpt-assoc_TRAF_met"/>
</dbReference>
<dbReference type="Gene3D" id="3.30.40.10">
    <property type="entry name" value="Zinc/RING finger domain, C3HC4 (zinc finger)"/>
    <property type="match status" value="2"/>
</dbReference>
<proteinExistence type="inferred from homology"/>
<dbReference type="SUPFAM" id="SSF49599">
    <property type="entry name" value="TRAF domain-like"/>
    <property type="match status" value="2"/>
</dbReference>
<keyword evidence="13" id="KW-1185">Reference proteome</keyword>
<accession>A0AAJ7T475</accession>
<dbReference type="GeneID" id="116942278"/>
<keyword evidence="9" id="KW-0175">Coiled coil</keyword>
<evidence type="ECO:0000259" key="11">
    <source>
        <dbReference type="PROSITE" id="PS50089"/>
    </source>
</evidence>
<dbReference type="GO" id="GO:0042981">
    <property type="term" value="P:regulation of apoptotic process"/>
    <property type="evidence" value="ECO:0007669"/>
    <property type="project" value="InterPro"/>
</dbReference>
<evidence type="ECO:0000256" key="1">
    <source>
        <dbReference type="ARBA" id="ARBA00004496"/>
    </source>
</evidence>
<evidence type="ECO:0000256" key="10">
    <source>
        <dbReference type="SAM" id="MobiDB-lite"/>
    </source>
</evidence>
<organism evidence="13 14">
    <name type="scientific">Petromyzon marinus</name>
    <name type="common">Sea lamprey</name>
    <dbReference type="NCBI Taxonomy" id="7757"/>
    <lineage>
        <taxon>Eukaryota</taxon>
        <taxon>Metazoa</taxon>
        <taxon>Chordata</taxon>
        <taxon>Craniata</taxon>
        <taxon>Vertebrata</taxon>
        <taxon>Cyclostomata</taxon>
        <taxon>Hyperoartia</taxon>
        <taxon>Petromyzontiformes</taxon>
        <taxon>Petromyzontidae</taxon>
        <taxon>Petromyzon</taxon>
    </lineage>
</organism>
<dbReference type="PROSITE" id="PS50145">
    <property type="entry name" value="ZF_TRAF"/>
    <property type="match status" value="1"/>
</dbReference>
<feature type="region of interest" description="Disordered" evidence="10">
    <location>
        <begin position="1"/>
        <end position="40"/>
    </location>
</feature>
<comment type="similarity">
    <text evidence="7">Belongs to the TNF receptor-associated factor family.</text>
</comment>
<dbReference type="SMART" id="SM00184">
    <property type="entry name" value="RING"/>
    <property type="match status" value="1"/>
</dbReference>
<protein>
    <recommendedName>
        <fullName evidence="7">TNF receptor-associated factor</fullName>
        <ecNumber evidence="7">2.3.2.27</ecNumber>
    </recommendedName>
</protein>
<evidence type="ECO:0000256" key="6">
    <source>
        <dbReference type="ARBA" id="ARBA00022833"/>
    </source>
</evidence>
<dbReference type="GO" id="GO:0043122">
    <property type="term" value="P:regulation of canonical NF-kappaB signal transduction"/>
    <property type="evidence" value="ECO:0007669"/>
    <property type="project" value="TreeGrafter"/>
</dbReference>
<keyword evidence="6 7" id="KW-0862">Zinc</keyword>
<gene>
    <name evidence="14" type="primary">LOC116942278</name>
</gene>
<dbReference type="KEGG" id="pmrn:116942278"/>
<dbReference type="GO" id="GO:0007165">
    <property type="term" value="P:signal transduction"/>
    <property type="evidence" value="ECO:0007669"/>
    <property type="project" value="InterPro"/>
</dbReference>
<evidence type="ECO:0000256" key="5">
    <source>
        <dbReference type="ARBA" id="ARBA00022771"/>
    </source>
</evidence>
<feature type="domain" description="RING-type" evidence="11">
    <location>
        <begin position="73"/>
        <end position="113"/>
    </location>
</feature>
<dbReference type="InterPro" id="IPR008974">
    <property type="entry name" value="TRAF-like"/>
</dbReference>
<dbReference type="AlphaFoldDB" id="A0AAJ7T475"/>
<evidence type="ECO:0000256" key="7">
    <source>
        <dbReference type="PIRNR" id="PIRNR015614"/>
    </source>
</evidence>
<dbReference type="Pfam" id="PF02176">
    <property type="entry name" value="zf-TRAF"/>
    <property type="match status" value="1"/>
</dbReference>
<dbReference type="PANTHER" id="PTHR10131:SF157">
    <property type="entry name" value="RECEPTOR-ASSOCIATED FACTOR, PUTATIVE-RELATED"/>
    <property type="match status" value="1"/>
</dbReference>
<dbReference type="GO" id="GO:0005164">
    <property type="term" value="F:tumor necrosis factor receptor binding"/>
    <property type="evidence" value="ECO:0007669"/>
    <property type="project" value="UniProtKB-UniRule"/>
</dbReference>
<evidence type="ECO:0000256" key="9">
    <source>
        <dbReference type="SAM" id="Coils"/>
    </source>
</evidence>
<evidence type="ECO:0000256" key="3">
    <source>
        <dbReference type="ARBA" id="ARBA00022723"/>
    </source>
</evidence>
<dbReference type="InterPro" id="IPR013083">
    <property type="entry name" value="Znf_RING/FYVE/PHD"/>
</dbReference>
<dbReference type="Pfam" id="PF00097">
    <property type="entry name" value="zf-C3HC4"/>
    <property type="match status" value="1"/>
</dbReference>
<dbReference type="PANTHER" id="PTHR10131">
    <property type="entry name" value="TNF RECEPTOR ASSOCIATED FACTOR"/>
    <property type="match status" value="1"/>
</dbReference>
<dbReference type="InterPro" id="IPR018957">
    <property type="entry name" value="Znf_C3HC4_RING-type"/>
</dbReference>
<evidence type="ECO:0000256" key="2">
    <source>
        <dbReference type="ARBA" id="ARBA00022490"/>
    </source>
</evidence>
<evidence type="ECO:0000256" key="8">
    <source>
        <dbReference type="PROSITE-ProRule" id="PRU00207"/>
    </source>
</evidence>
<reference evidence="14" key="1">
    <citation type="submission" date="2025-08" db="UniProtKB">
        <authorList>
            <consortium name="RefSeq"/>
        </authorList>
    </citation>
    <scope>IDENTIFICATION</scope>
    <source>
        <tissue evidence="14">Sperm</tissue>
    </source>
</reference>
<sequence length="630" mass="70083">MEPATSSGIASPVRGRGGPLLSKIRSNDVHGMAEGRSPGERAMCGYPRALLARPDSPGGGGGGAPGVAARFACGSCQGLLRDAVQTHCGHRFCKPCIARLITQNVNPLCPLCQDENAVTTESVLLLNSFFPDAALRREMGVLPVRCVSEGCEWRGRLLEYDAHVERCDWVLVPCLLAGCALLLPRAELHRHVAQECSVRPVPCAACAQLLPYRQLQKHQLHCRSRRTRECKLCGQKSIPEDKWQHHEERRCMKNRDTCPYSPLGCLYRGHGESLHNHDKNSVEVHLAIVYDAFKKTFEQLIKGHADNIKHPHKPTLDEAQCCLSKTRNNAQQQMQESLACSHTGRLAADELLKELQSLEARAEALKNESNASLCLSPSSLLSVRNVRTMRGGEGFEKGASARLVAAEAQLATMDRRVEEVAKRVERDVRVSEASTRQGNIDRDETARLQNKMARVEHSDQETERSILGLTRRLAELENTAYNGMFLWKIKHVINRLREAGNGAERPPQIDSPAFFTTRYGYRLRLRLCRSGEHVSAYAMLGPGPYDATLAWPYQLKTTISIQIPAQRRSKKVSLNINPSTQPSNPSFVHPSGGWNPPFGEVGFLQFSRMRDYVTSDGEECLFLKAEVEDT</sequence>
<dbReference type="PIRSF" id="PIRSF015614">
    <property type="entry name" value="TRAF"/>
    <property type="match status" value="1"/>
</dbReference>
<name>A0AAJ7T475_PETMA</name>
<dbReference type="InterPro" id="IPR001293">
    <property type="entry name" value="Znf_TRAF"/>
</dbReference>
<keyword evidence="3 7" id="KW-0479">Metal-binding</keyword>
<evidence type="ECO:0000313" key="13">
    <source>
        <dbReference type="Proteomes" id="UP001318040"/>
    </source>
</evidence>
<keyword evidence="5 8" id="KW-0863">Zinc-finger</keyword>
<dbReference type="PROSITE" id="PS50089">
    <property type="entry name" value="ZF_RING_2"/>
    <property type="match status" value="1"/>
</dbReference>
<dbReference type="GO" id="GO:0008270">
    <property type="term" value="F:zinc ion binding"/>
    <property type="evidence" value="ECO:0007669"/>
    <property type="project" value="UniProtKB-UniRule"/>
</dbReference>
<comment type="subcellular location">
    <subcellularLocation>
        <location evidence="1 7">Cytoplasm</location>
    </subcellularLocation>
</comment>
<evidence type="ECO:0000259" key="12">
    <source>
        <dbReference type="PROSITE" id="PS50145"/>
    </source>
</evidence>
<dbReference type="RefSeq" id="XP_032809868.1">
    <property type="nucleotide sequence ID" value="XM_032953977.1"/>
</dbReference>
<dbReference type="GO" id="GO:0061630">
    <property type="term" value="F:ubiquitin protein ligase activity"/>
    <property type="evidence" value="ECO:0007669"/>
    <property type="project" value="UniProtKB-EC"/>
</dbReference>
<dbReference type="Proteomes" id="UP001318040">
    <property type="component" value="Chromosome 14"/>
</dbReference>
<dbReference type="SUPFAM" id="SSF57850">
    <property type="entry name" value="RING/U-box"/>
    <property type="match status" value="1"/>
</dbReference>